<keyword evidence="4 5" id="KW-0067">ATP-binding</keyword>
<evidence type="ECO:0000256" key="5">
    <source>
        <dbReference type="PROSITE-ProRule" id="PRU10141"/>
    </source>
</evidence>
<dbReference type="SMART" id="SM00220">
    <property type="entry name" value="S_TKc"/>
    <property type="match status" value="1"/>
</dbReference>
<feature type="transmembrane region" description="Helical" evidence="6">
    <location>
        <begin position="382"/>
        <end position="402"/>
    </location>
</feature>
<dbReference type="EMBL" id="JAOVZO020000020">
    <property type="protein sequence ID" value="MDC8015192.1"/>
    <property type="molecule type" value="Genomic_DNA"/>
</dbReference>
<dbReference type="GO" id="GO:0005524">
    <property type="term" value="F:ATP binding"/>
    <property type="evidence" value="ECO:0007669"/>
    <property type="project" value="UniProtKB-UniRule"/>
</dbReference>
<keyword evidence="3 8" id="KW-0418">Kinase</keyword>
<proteinExistence type="predicted"/>
<comment type="caution">
    <text evidence="8">The sequence shown here is derived from an EMBL/GenBank/DDBJ whole genome shotgun (WGS) entry which is preliminary data.</text>
</comment>
<evidence type="ECO:0000256" key="6">
    <source>
        <dbReference type="SAM" id="Phobius"/>
    </source>
</evidence>
<keyword evidence="1" id="KW-0808">Transferase</keyword>
<organism evidence="8 9">
    <name type="scientific">Tahibacter soli</name>
    <dbReference type="NCBI Taxonomy" id="2983605"/>
    <lineage>
        <taxon>Bacteria</taxon>
        <taxon>Pseudomonadati</taxon>
        <taxon>Pseudomonadota</taxon>
        <taxon>Gammaproteobacteria</taxon>
        <taxon>Lysobacterales</taxon>
        <taxon>Rhodanobacteraceae</taxon>
        <taxon>Tahibacter</taxon>
    </lineage>
</organism>
<keyword evidence="6" id="KW-1133">Transmembrane helix</keyword>
<dbReference type="InterPro" id="IPR017441">
    <property type="entry name" value="Protein_kinase_ATP_BS"/>
</dbReference>
<dbReference type="InterPro" id="IPR000719">
    <property type="entry name" value="Prot_kinase_dom"/>
</dbReference>
<dbReference type="Gene3D" id="3.30.200.20">
    <property type="entry name" value="Phosphorylase Kinase, domain 1"/>
    <property type="match status" value="1"/>
</dbReference>
<evidence type="ECO:0000256" key="2">
    <source>
        <dbReference type="ARBA" id="ARBA00022741"/>
    </source>
</evidence>
<dbReference type="RefSeq" id="WP_263544209.1">
    <property type="nucleotide sequence ID" value="NZ_JAOVZO020000020.1"/>
</dbReference>
<dbReference type="InterPro" id="IPR011009">
    <property type="entry name" value="Kinase-like_dom_sf"/>
</dbReference>
<dbReference type="PANTHER" id="PTHR43289:SF34">
    <property type="entry name" value="SERINE_THREONINE-PROTEIN KINASE YBDM-RELATED"/>
    <property type="match status" value="1"/>
</dbReference>
<reference evidence="8" key="1">
    <citation type="submission" date="2023-02" db="EMBL/GenBank/DDBJ databases">
        <title>Tahibacter soli sp. nov. isolated from soil.</title>
        <authorList>
            <person name="Baek J.H."/>
            <person name="Lee J.K."/>
            <person name="Choi D.G."/>
            <person name="Jeon C.O."/>
        </authorList>
    </citation>
    <scope>NUCLEOTIDE SEQUENCE</scope>
    <source>
        <strain evidence="8">BL</strain>
    </source>
</reference>
<protein>
    <submittedName>
        <fullName evidence="8">Serine/threonine-protein kinase</fullName>
    </submittedName>
</protein>
<keyword evidence="6" id="KW-0812">Transmembrane</keyword>
<evidence type="ECO:0000256" key="4">
    <source>
        <dbReference type="ARBA" id="ARBA00022840"/>
    </source>
</evidence>
<dbReference type="AlphaFoldDB" id="A0A9X4BLC5"/>
<keyword evidence="6" id="KW-0472">Membrane</keyword>
<evidence type="ECO:0000259" key="7">
    <source>
        <dbReference type="PROSITE" id="PS50011"/>
    </source>
</evidence>
<evidence type="ECO:0000256" key="1">
    <source>
        <dbReference type="ARBA" id="ARBA00022679"/>
    </source>
</evidence>
<dbReference type="InterPro" id="IPR008271">
    <property type="entry name" value="Ser/Thr_kinase_AS"/>
</dbReference>
<dbReference type="Pfam" id="PF00069">
    <property type="entry name" value="Pkinase"/>
    <property type="match status" value="1"/>
</dbReference>
<dbReference type="Gene3D" id="1.25.40.10">
    <property type="entry name" value="Tetratricopeptide repeat domain"/>
    <property type="match status" value="1"/>
</dbReference>
<sequence>MDIDSDRTERVRRALALVRAALDHPTGEREGWIAARSANDPALRAEALALLARDAAPTHGFDRAGEAPADDPLHGTQIGPYRIVRRLGSGGMGTVYRAEPVEGVTRLPVAVKRIKRGMDSEEVLARFVREREILARLEHPNIARLIDGGIDGDGRPWFAMELVDGEPLAAWCDARRLDVDARVALFLRVCDAVAYAHRNLVVHRDLKPANVLVASDGAVKLLDFGIAKLLDPGDDAATRGTRPLFTPEYAAPEQFERGPITTQTDVFQLGVLLYELLCGLRPPARFAGEAPRMESRLRDGDAALVQAIAQARATTPSGLRRSLRGDLDRIVKRAMHADPDRRYASVGALADDLARWRRGEPVSATDGTLGYRLRRFLRRHRVAVGAGAAIVLSLAAGLGLALREAERLRRAERATESALALLEDVFFGADPYRAKGVDTRASDLLSRATLRVEAEAARQPAIAARLLGGIGATYVSLGDRTAAQAVLRATVDAGERAGGAAVAPTEAARSRLAHYALVLDGDETALADLDTAIARLRAAGPPARQVLAQAIEFKTDYFFNAGDYAAIPAAAAEALELHRLANGEASGEYAMALGNYASLLRAIGREGDALAPAERAWRIVEAQGAASSPGTRLYVEQQYAGALGANGRGVEAEPLLRHALAQVEATPGFDRNLADGIAWELAATQSAIGLFDAAAEGLRALLGRIDTKSANVAAIHNALGDAELSRGRAEEAEAAFANAVAIVCAGAAASTPCLAVRLNRAEALLALARADDARAALASLDRDIGADATRARQRWSRLEAQWRFAAGDAAGAETLIAPLATAARTASPASLEDAKVLAQAAAIAAQRGDAAAALADARAAERILGGTWRGEPAPAPLAAVRALIARLEGAAA</sequence>
<accession>A0A9X4BLC5</accession>
<evidence type="ECO:0000256" key="3">
    <source>
        <dbReference type="ARBA" id="ARBA00022777"/>
    </source>
</evidence>
<feature type="domain" description="Protein kinase" evidence="7">
    <location>
        <begin position="81"/>
        <end position="354"/>
    </location>
</feature>
<feature type="binding site" evidence="5">
    <location>
        <position position="112"/>
    </location>
    <ligand>
        <name>ATP</name>
        <dbReference type="ChEBI" id="CHEBI:30616"/>
    </ligand>
</feature>
<evidence type="ECO:0000313" key="8">
    <source>
        <dbReference type="EMBL" id="MDC8015192.1"/>
    </source>
</evidence>
<dbReference type="Gene3D" id="1.10.510.10">
    <property type="entry name" value="Transferase(Phosphotransferase) domain 1"/>
    <property type="match status" value="1"/>
</dbReference>
<dbReference type="SUPFAM" id="SSF56112">
    <property type="entry name" value="Protein kinase-like (PK-like)"/>
    <property type="match status" value="1"/>
</dbReference>
<dbReference type="PROSITE" id="PS00108">
    <property type="entry name" value="PROTEIN_KINASE_ST"/>
    <property type="match status" value="1"/>
</dbReference>
<gene>
    <name evidence="8" type="ORF">OD750_021835</name>
</gene>
<keyword evidence="2 5" id="KW-0547">Nucleotide-binding</keyword>
<dbReference type="PROSITE" id="PS50011">
    <property type="entry name" value="PROTEIN_KINASE_DOM"/>
    <property type="match status" value="1"/>
</dbReference>
<dbReference type="InterPro" id="IPR011990">
    <property type="entry name" value="TPR-like_helical_dom_sf"/>
</dbReference>
<name>A0A9X4BLC5_9GAMM</name>
<dbReference type="PANTHER" id="PTHR43289">
    <property type="entry name" value="MITOGEN-ACTIVATED PROTEIN KINASE KINASE KINASE 20-RELATED"/>
    <property type="match status" value="1"/>
</dbReference>
<keyword evidence="9" id="KW-1185">Reference proteome</keyword>
<dbReference type="PROSITE" id="PS00107">
    <property type="entry name" value="PROTEIN_KINASE_ATP"/>
    <property type="match status" value="1"/>
</dbReference>
<dbReference type="Proteomes" id="UP001139971">
    <property type="component" value="Unassembled WGS sequence"/>
</dbReference>
<dbReference type="GO" id="GO:0004674">
    <property type="term" value="F:protein serine/threonine kinase activity"/>
    <property type="evidence" value="ECO:0007669"/>
    <property type="project" value="TreeGrafter"/>
</dbReference>
<dbReference type="CDD" id="cd14014">
    <property type="entry name" value="STKc_PknB_like"/>
    <property type="match status" value="1"/>
</dbReference>
<evidence type="ECO:0000313" key="9">
    <source>
        <dbReference type="Proteomes" id="UP001139971"/>
    </source>
</evidence>